<dbReference type="PROSITE" id="PS00571">
    <property type="entry name" value="AMIDASES"/>
    <property type="match status" value="1"/>
</dbReference>
<dbReference type="GO" id="GO:0003824">
    <property type="term" value="F:catalytic activity"/>
    <property type="evidence" value="ECO:0007669"/>
    <property type="project" value="InterPro"/>
</dbReference>
<dbReference type="InterPro" id="IPR020556">
    <property type="entry name" value="Amidase_CS"/>
</dbReference>
<comment type="function">
    <text evidence="1">Hydrolyzes indole-3-acetamide (IAM) into indole-3-acetic acid (IAA).</text>
</comment>
<dbReference type="NCBIfam" id="NF004766">
    <property type="entry name" value="PRK06102.1"/>
    <property type="match status" value="1"/>
</dbReference>
<dbReference type="SUPFAM" id="SSF75304">
    <property type="entry name" value="Amidase signature (AS) enzymes"/>
    <property type="match status" value="1"/>
</dbReference>
<dbReference type="InterPro" id="IPR036928">
    <property type="entry name" value="AS_sf"/>
</dbReference>
<organism evidence="4">
    <name type="scientific">Sinorhizobium medicae</name>
    <dbReference type="NCBI Taxonomy" id="110321"/>
    <lineage>
        <taxon>Bacteria</taxon>
        <taxon>Pseudomonadati</taxon>
        <taxon>Pseudomonadota</taxon>
        <taxon>Alphaproteobacteria</taxon>
        <taxon>Hyphomicrobiales</taxon>
        <taxon>Rhizobiaceae</taxon>
        <taxon>Sinorhizobium/Ensifer group</taxon>
        <taxon>Sinorhizobium</taxon>
    </lineage>
</organism>
<dbReference type="AlphaFoldDB" id="A0A508WYU5"/>
<evidence type="ECO:0000256" key="2">
    <source>
        <dbReference type="ARBA" id="ARBA00021874"/>
    </source>
</evidence>
<sequence>MFFIANLCLSPVSGSATATRESFRPRPVLAGFQELSLEEPCSIALLESRALSCTVGGCDMLERDEEGAMTNQQTLASLAVRVQSGQLDPITLVEETLTEIGSHPDKSIFVALTRERATREAQAASERMRAGRSLGLLDGLPVAWKDLFDLAGSVTTAGSAVLENRSRAVADAAVVAKLASAGMVSIGRTNLSEFAFSGLGINPHYGTPRNPRSTDAHRIPGGSSSGSAAAVAAGLVPLAIGTDTGGSVRIPAAMNGIVGYKATRGRYAMRGVFPLARSLDSLGPLCRTVQDAVWADAAMHGLTAPVIRRAELADLSIVIADTIVFDDAEPEIVTAFEGAIKRLEAAGVKIRRQAFPSFAEIFELTARHGALVTAEAYALHRERLAGAEAANMDPRVVARTRLGEKITVSDYIALLEARDRLIHEAGESISAGELIAHPTLPHVAPLLDPLLADDDLFFKTNARTLRNTSIGNFLDFCGVSIPCGTGGAGMPVGFQLSAPHHQDDRLLSAALAAEAIIRGDA</sequence>
<dbReference type="NCBIfam" id="NF005460">
    <property type="entry name" value="PRK07056.1"/>
    <property type="match status" value="1"/>
</dbReference>
<dbReference type="PANTHER" id="PTHR11895:SF176">
    <property type="entry name" value="AMIDASE AMID-RELATED"/>
    <property type="match status" value="1"/>
</dbReference>
<dbReference type="Gene3D" id="3.90.1300.10">
    <property type="entry name" value="Amidase signature (AS) domain"/>
    <property type="match status" value="1"/>
</dbReference>
<gene>
    <name evidence="4" type="ORF">EMEDMD4_440116</name>
</gene>
<dbReference type="InterPro" id="IPR000120">
    <property type="entry name" value="Amidase"/>
</dbReference>
<accession>A0A508WYU5</accession>
<dbReference type="Pfam" id="PF01425">
    <property type="entry name" value="Amidase"/>
    <property type="match status" value="1"/>
</dbReference>
<evidence type="ECO:0000259" key="3">
    <source>
        <dbReference type="Pfam" id="PF01425"/>
    </source>
</evidence>
<dbReference type="InterPro" id="IPR023631">
    <property type="entry name" value="Amidase_dom"/>
</dbReference>
<protein>
    <recommendedName>
        <fullName evidence="2">Indoleacetamide hydrolase</fullName>
    </recommendedName>
</protein>
<evidence type="ECO:0000313" key="4">
    <source>
        <dbReference type="EMBL" id="VTZ62802.1"/>
    </source>
</evidence>
<dbReference type="EMBL" id="CABFNB010000111">
    <property type="protein sequence ID" value="VTZ62802.1"/>
    <property type="molecule type" value="Genomic_DNA"/>
</dbReference>
<dbReference type="PANTHER" id="PTHR11895">
    <property type="entry name" value="TRANSAMIDASE"/>
    <property type="match status" value="1"/>
</dbReference>
<name>A0A508WYU5_9HYPH</name>
<evidence type="ECO:0000256" key="1">
    <source>
        <dbReference type="ARBA" id="ARBA00003871"/>
    </source>
</evidence>
<proteinExistence type="predicted"/>
<feature type="domain" description="Amidase" evidence="3">
    <location>
        <begin position="92"/>
        <end position="507"/>
    </location>
</feature>
<dbReference type="Proteomes" id="UP000507954">
    <property type="component" value="Unassembled WGS sequence"/>
</dbReference>
<reference evidence="4" key="1">
    <citation type="submission" date="2019-06" db="EMBL/GenBank/DDBJ databases">
        <authorList>
            <person name="Le Quere A."/>
            <person name="Colella S."/>
        </authorList>
    </citation>
    <scope>NUCLEOTIDE SEQUENCE</scope>
    <source>
        <strain evidence="4">EmedicaeMD41</strain>
    </source>
</reference>